<feature type="region of interest" description="Disordered" evidence="6">
    <location>
        <begin position="1"/>
        <end position="35"/>
    </location>
</feature>
<feature type="transmembrane region" description="Helical" evidence="5">
    <location>
        <begin position="529"/>
        <end position="547"/>
    </location>
</feature>
<evidence type="ECO:0000256" key="6">
    <source>
        <dbReference type="SAM" id="MobiDB-lite"/>
    </source>
</evidence>
<dbReference type="InterPro" id="IPR000515">
    <property type="entry name" value="MetI-like"/>
</dbReference>
<feature type="domain" description="ABC transmembrane type-1" evidence="7">
    <location>
        <begin position="113"/>
        <end position="310"/>
    </location>
</feature>
<dbReference type="Gene3D" id="1.10.3720.10">
    <property type="entry name" value="MetI-like"/>
    <property type="match status" value="2"/>
</dbReference>
<dbReference type="EMBL" id="CABPSC010000001">
    <property type="protein sequence ID" value="VVD64123.1"/>
    <property type="molecule type" value="Genomic_DNA"/>
</dbReference>
<keyword evidence="3 5" id="KW-1133">Transmembrane helix</keyword>
<comment type="similarity">
    <text evidence="5">Belongs to the binding-protein-dependent transport system permease family.</text>
</comment>
<evidence type="ECO:0000256" key="2">
    <source>
        <dbReference type="ARBA" id="ARBA00022692"/>
    </source>
</evidence>
<keyword evidence="9" id="KW-1185">Reference proteome</keyword>
<dbReference type="NCBIfam" id="TIGR03262">
    <property type="entry name" value="PhnU2"/>
    <property type="match status" value="1"/>
</dbReference>
<feature type="transmembrane region" description="Helical" evidence="5">
    <location>
        <begin position="397"/>
        <end position="416"/>
    </location>
</feature>
<feature type="transmembrane region" description="Helical" evidence="5">
    <location>
        <begin position="193"/>
        <end position="215"/>
    </location>
</feature>
<feature type="transmembrane region" description="Helical" evidence="5">
    <location>
        <begin position="117"/>
        <end position="139"/>
    </location>
</feature>
<evidence type="ECO:0000256" key="4">
    <source>
        <dbReference type="ARBA" id="ARBA00023136"/>
    </source>
</evidence>
<dbReference type="InterPro" id="IPR035906">
    <property type="entry name" value="MetI-like_sf"/>
</dbReference>
<proteinExistence type="inferred from homology"/>
<dbReference type="SUPFAM" id="SSF161098">
    <property type="entry name" value="MetI-like"/>
    <property type="match status" value="2"/>
</dbReference>
<dbReference type="OrthoDB" id="7056428at2"/>
<evidence type="ECO:0000256" key="5">
    <source>
        <dbReference type="RuleBase" id="RU363032"/>
    </source>
</evidence>
<evidence type="ECO:0000259" key="7">
    <source>
        <dbReference type="PROSITE" id="PS50928"/>
    </source>
</evidence>
<sequence length="621" mass="66861">MSSVPSTLRSAPPVHAGPTGEAGSQSLPSSPPSVSSVSSVSPVPALRPVRLASHWTDRLAQALLLAAAAAGVLFLLAPMAAILVKSVQDGDGRFVGLQHFREYFHSPALLGSIWNSVWISAVTTCLTVPLAFIFAYALTRSCIRGKTLLRNIALIPILGPTLLPAISFIFWFGNQGLLRPFMGDIDIYGPPGIVMSLVNATFPHALMILITALSLTDARLYEAADALGTPMLRRFFTITLPGAKYGVISAAMIVFTYAISDFGIPKVIGGDFNVLATDIYKLVIGQQDFSKGAVVGLVLLVPVGITYVVDAMVQRKQQALLSARAVPYAPKPSRGFDWLMAVLCWSMAAIMLAILGMAVYASFVKFWPYNFSLSLGHYRFGLVESGALDSYLNSVQMAFWCAVWGTAAIFVIAYLLEKTRGMTWLRGFIRMMAVLPMGVPGLVLGLGYIFFFVSEANPLHGLYGTLAILVIVNVVHYYSSSHLTALTALKQIDPEFEYVSASLKVPFYRTFWRVSAPICLPSIIDISRYLFVNAMTTVSAVVFLYSADTSLASVAIVNMDETGSIGPAAAMATLVVLTSVLVCLLYHGIQQVVERYTQAWRRPTASTPNASGGAPASGSHV</sequence>
<feature type="transmembrane region" description="Helical" evidence="5">
    <location>
        <begin position="235"/>
        <end position="259"/>
    </location>
</feature>
<feature type="transmembrane region" description="Helical" evidence="5">
    <location>
        <begin position="567"/>
        <end position="586"/>
    </location>
</feature>
<feature type="transmembrane region" description="Helical" evidence="5">
    <location>
        <begin position="151"/>
        <end position="173"/>
    </location>
</feature>
<dbReference type="PROSITE" id="PS50928">
    <property type="entry name" value="ABC_TM1"/>
    <property type="match status" value="2"/>
</dbReference>
<dbReference type="GO" id="GO:0005886">
    <property type="term" value="C:plasma membrane"/>
    <property type="evidence" value="ECO:0007669"/>
    <property type="project" value="UniProtKB-SubCell"/>
</dbReference>
<dbReference type="InterPro" id="IPR017664">
    <property type="entry name" value="AminoethylPonate_ABC_perm-1"/>
</dbReference>
<feature type="transmembrane region" description="Helical" evidence="5">
    <location>
        <begin position="338"/>
        <end position="363"/>
    </location>
</feature>
<reference evidence="8 9" key="1">
    <citation type="submission" date="2019-08" db="EMBL/GenBank/DDBJ databases">
        <authorList>
            <person name="Peeters C."/>
        </authorList>
    </citation>
    <scope>NUCLEOTIDE SEQUENCE [LARGE SCALE GENOMIC DNA]</scope>
    <source>
        <strain evidence="8 9">LMG 31109</strain>
    </source>
</reference>
<dbReference type="PANTHER" id="PTHR43496">
    <property type="entry name" value="PROTEIN LPLB"/>
    <property type="match status" value="1"/>
</dbReference>
<evidence type="ECO:0000313" key="8">
    <source>
        <dbReference type="EMBL" id="VVD64123.1"/>
    </source>
</evidence>
<accession>A0A5E4RMD6</accession>
<dbReference type="Proteomes" id="UP000367825">
    <property type="component" value="Unassembled WGS sequence"/>
</dbReference>
<keyword evidence="5" id="KW-0813">Transport</keyword>
<dbReference type="AlphaFoldDB" id="A0A5E4RMD6"/>
<dbReference type="Pfam" id="PF00528">
    <property type="entry name" value="BPD_transp_1"/>
    <property type="match status" value="2"/>
</dbReference>
<dbReference type="GO" id="GO:0055085">
    <property type="term" value="P:transmembrane transport"/>
    <property type="evidence" value="ECO:0007669"/>
    <property type="project" value="InterPro"/>
</dbReference>
<keyword evidence="2 5" id="KW-0812">Transmembrane</keyword>
<feature type="domain" description="ABC transmembrane type-1" evidence="7">
    <location>
        <begin position="391"/>
        <end position="586"/>
    </location>
</feature>
<gene>
    <name evidence="8" type="primary">potH_1</name>
    <name evidence="8" type="ORF">PNO31109_00252</name>
</gene>
<feature type="transmembrane region" description="Helical" evidence="5">
    <location>
        <begin position="62"/>
        <end position="84"/>
    </location>
</feature>
<name>A0A5E4RMD6_9BURK</name>
<feature type="transmembrane region" description="Helical" evidence="5">
    <location>
        <begin position="459"/>
        <end position="478"/>
    </location>
</feature>
<feature type="transmembrane region" description="Helical" evidence="5">
    <location>
        <begin position="428"/>
        <end position="453"/>
    </location>
</feature>
<dbReference type="CDD" id="cd06261">
    <property type="entry name" value="TM_PBP2"/>
    <property type="match status" value="2"/>
</dbReference>
<evidence type="ECO:0000313" key="9">
    <source>
        <dbReference type="Proteomes" id="UP000367825"/>
    </source>
</evidence>
<dbReference type="PANTHER" id="PTHR43496:SF1">
    <property type="entry name" value="POLYGALACTURONAN_RHAMNOGALACTURONAN TRANSPORT SYSTEM PERMEASE PROTEIN YTEP"/>
    <property type="match status" value="1"/>
</dbReference>
<organism evidence="8 9">
    <name type="scientific">Pandoraea nosoerga</name>
    <dbReference type="NCBI Taxonomy" id="2508296"/>
    <lineage>
        <taxon>Bacteria</taxon>
        <taxon>Pseudomonadati</taxon>
        <taxon>Pseudomonadota</taxon>
        <taxon>Betaproteobacteria</taxon>
        <taxon>Burkholderiales</taxon>
        <taxon>Burkholderiaceae</taxon>
        <taxon>Pandoraea</taxon>
    </lineage>
</organism>
<comment type="subcellular location">
    <subcellularLocation>
        <location evidence="1 5">Cell membrane</location>
        <topology evidence="1 5">Multi-pass membrane protein</topology>
    </subcellularLocation>
</comment>
<dbReference type="RefSeq" id="WP_150553820.1">
    <property type="nucleotide sequence ID" value="NZ_CABPSC010000001.1"/>
</dbReference>
<keyword evidence="4 5" id="KW-0472">Membrane</keyword>
<protein>
    <submittedName>
        <fullName evidence="8">Putrescine transport system permease protein PotH</fullName>
    </submittedName>
</protein>
<evidence type="ECO:0000256" key="1">
    <source>
        <dbReference type="ARBA" id="ARBA00004651"/>
    </source>
</evidence>
<evidence type="ECO:0000256" key="3">
    <source>
        <dbReference type="ARBA" id="ARBA00022989"/>
    </source>
</evidence>
<feature type="transmembrane region" description="Helical" evidence="5">
    <location>
        <begin position="289"/>
        <end position="309"/>
    </location>
</feature>